<proteinExistence type="inferred from homology"/>
<evidence type="ECO:0000313" key="5">
    <source>
        <dbReference type="WormBase" id="F15A4.9"/>
    </source>
</evidence>
<dbReference type="HOGENOM" id="CLU_039221_0_0_1"/>
<name>O17812_CAEEL</name>
<organism evidence="3 4">
    <name type="scientific">Caenorhabditis elegans</name>
    <dbReference type="NCBI Taxonomy" id="6239"/>
    <lineage>
        <taxon>Eukaryota</taxon>
        <taxon>Metazoa</taxon>
        <taxon>Ecdysozoa</taxon>
        <taxon>Nematoda</taxon>
        <taxon>Chromadorea</taxon>
        <taxon>Rhabditida</taxon>
        <taxon>Rhabditina</taxon>
        <taxon>Rhabditomorpha</taxon>
        <taxon>Rhabditoidea</taxon>
        <taxon>Rhabditidae</taxon>
        <taxon>Peloderinae</taxon>
        <taxon>Caenorhabditis</taxon>
    </lineage>
</organism>
<dbReference type="PANTHER" id="PTHR11188">
    <property type="entry name" value="ARRESTIN DOMAIN CONTAINING PROTEIN"/>
    <property type="match status" value="1"/>
</dbReference>
<sequence length="312" mass="35599">MPFKLSPDCIVLAEPEKLHYPGDTVSGHIVLKFEKFSTCRAITLTVKGKAETGWDNVTKVGQWTYFNESGVLWKAEMSENRIEPGTHRIPFDYTVPENIPQSFEGPFGFIRFYIKVHMDRPHALDQCVKKEFLVTQKPTVVSKKHLGPEHIIRYCQKLNCNRGEIYFEAQLSNRIIFFDDPISLIIKIKNCSSRTIKKISLEAFQRIEYYSTTSACRKTHSVLIGKTGKSELKIRNDEIAISTFSMKFKEPATPSFASELIQVSYVLLVNLFTDGFWAAPLVFPVEFEVGKKSDVGTEDEETCDGLINFDED</sequence>
<dbReference type="InterPro" id="IPR014756">
    <property type="entry name" value="Ig_E-set"/>
</dbReference>
<dbReference type="PANTHER" id="PTHR11188:SF178">
    <property type="entry name" value="ARRESTIN C-TERMINAL-LIKE DOMAIN-CONTAINING PROTEIN"/>
    <property type="match status" value="1"/>
</dbReference>
<dbReference type="SMART" id="SM01017">
    <property type="entry name" value="Arrestin_C"/>
    <property type="match status" value="1"/>
</dbReference>
<evidence type="ECO:0000256" key="1">
    <source>
        <dbReference type="ARBA" id="ARBA00005298"/>
    </source>
</evidence>
<feature type="domain" description="Arrestin C-terminal-like" evidence="2">
    <location>
        <begin position="161"/>
        <end position="287"/>
    </location>
</feature>
<dbReference type="Gene3D" id="2.60.40.640">
    <property type="match status" value="2"/>
</dbReference>
<dbReference type="PhylomeDB" id="O17812"/>
<dbReference type="PIR" id="T20949">
    <property type="entry name" value="T20949"/>
</dbReference>
<dbReference type="CTD" id="184515"/>
<dbReference type="OMA" id="VIVANNY"/>
<dbReference type="KEGG" id="cel:CELE_F15A4.9"/>
<dbReference type="Bgee" id="WBGene00008843">
    <property type="expression patterns" value="Expressed in adult organism and 1 other cell type or tissue"/>
</dbReference>
<dbReference type="InterPro" id="IPR011021">
    <property type="entry name" value="Arrestin-like_N"/>
</dbReference>
<evidence type="ECO:0000313" key="3">
    <source>
        <dbReference type="EMBL" id="CAB02941.1"/>
    </source>
</evidence>
<dbReference type="SUPFAM" id="SSF81296">
    <property type="entry name" value="E set domains"/>
    <property type="match status" value="2"/>
</dbReference>
<protein>
    <submittedName>
        <fullName evidence="3">Arrestin C-terminal-like domain-containing protein</fullName>
    </submittedName>
</protein>
<dbReference type="WormBase" id="F15A4.9">
    <property type="protein sequence ID" value="CE15846"/>
    <property type="gene ID" value="WBGene00008843"/>
    <property type="gene designation" value="arrd-9"/>
</dbReference>
<dbReference type="Pfam" id="PF02752">
    <property type="entry name" value="Arrestin_C"/>
    <property type="match status" value="1"/>
</dbReference>
<dbReference type="PaxDb" id="6239-F15A4.9"/>
<dbReference type="Proteomes" id="UP000001940">
    <property type="component" value="Chromosome II"/>
</dbReference>
<dbReference type="RefSeq" id="NP_496661.1">
    <property type="nucleotide sequence ID" value="NM_064260.3"/>
</dbReference>
<dbReference type="FunCoup" id="O17812">
    <property type="interactions" value="14"/>
</dbReference>
<accession>O17812</accession>
<dbReference type="GO" id="GO:0005737">
    <property type="term" value="C:cytoplasm"/>
    <property type="evidence" value="ECO:0000318"/>
    <property type="project" value="GO_Central"/>
</dbReference>
<dbReference type="InterPro" id="IPR014752">
    <property type="entry name" value="Arrestin-like_C"/>
</dbReference>
<dbReference type="SMR" id="O17812"/>
<reference evidence="3 4" key="1">
    <citation type="journal article" date="1998" name="Science">
        <title>Genome sequence of the nematode C. elegans: a platform for investigating biology.</title>
        <authorList>
            <consortium name="The C. elegans sequencing consortium"/>
            <person name="Sulson J.E."/>
            <person name="Waterston R."/>
        </authorList>
    </citation>
    <scope>NUCLEOTIDE SEQUENCE [LARGE SCALE GENOMIC DNA]</scope>
    <source>
        <strain evidence="3 4">Bristol N2</strain>
    </source>
</reference>
<dbReference type="STRING" id="6239.F15A4.9.1"/>
<dbReference type="eggNOG" id="KOG3780">
    <property type="taxonomic scope" value="Eukaryota"/>
</dbReference>
<dbReference type="AGR" id="WB:WBGene00008843"/>
<dbReference type="AlphaFoldDB" id="O17812"/>
<dbReference type="GO" id="GO:0015031">
    <property type="term" value="P:protein transport"/>
    <property type="evidence" value="ECO:0000318"/>
    <property type="project" value="GO_Central"/>
</dbReference>
<gene>
    <name evidence="3 5" type="primary">arrd-9</name>
    <name evidence="3" type="ORF">CELE_F15A4.9</name>
    <name evidence="5" type="ORF">F15A4.9</name>
</gene>
<dbReference type="GeneID" id="184515"/>
<dbReference type="Pfam" id="PF00339">
    <property type="entry name" value="Arrestin_N"/>
    <property type="match status" value="1"/>
</dbReference>
<evidence type="ECO:0000259" key="2">
    <source>
        <dbReference type="SMART" id="SM01017"/>
    </source>
</evidence>
<dbReference type="OrthoDB" id="2333384at2759"/>
<evidence type="ECO:0000313" key="4">
    <source>
        <dbReference type="Proteomes" id="UP000001940"/>
    </source>
</evidence>
<dbReference type="EMBL" id="BX284602">
    <property type="protein sequence ID" value="CAB02941.1"/>
    <property type="molecule type" value="Genomic_DNA"/>
</dbReference>
<comment type="similarity">
    <text evidence="1">Belongs to the arrestin family.</text>
</comment>
<keyword evidence="4" id="KW-1185">Reference proteome</keyword>
<dbReference type="InterPro" id="IPR011022">
    <property type="entry name" value="Arrestin_C-like"/>
</dbReference>
<dbReference type="InParanoid" id="O17812"/>
<dbReference type="UCSC" id="F15A4.9">
    <property type="organism name" value="c. elegans"/>
</dbReference>
<dbReference type="InterPro" id="IPR050357">
    <property type="entry name" value="Arrestin_domain-protein"/>
</dbReference>